<evidence type="ECO:0000313" key="4">
    <source>
        <dbReference type="Proteomes" id="UP001218231"/>
    </source>
</evidence>
<gene>
    <name evidence="3" type="ORF">PQ457_09790</name>
</gene>
<evidence type="ECO:0000313" key="3">
    <source>
        <dbReference type="EMBL" id="WCT76243.1"/>
    </source>
</evidence>
<keyword evidence="4" id="KW-1185">Reference proteome</keyword>
<evidence type="ECO:0000256" key="1">
    <source>
        <dbReference type="SAM" id="SignalP"/>
    </source>
</evidence>
<dbReference type="EMBL" id="CP117417">
    <property type="protein sequence ID" value="WCT76243.1"/>
    <property type="molecule type" value="Genomic_DNA"/>
</dbReference>
<sequence length="215" mass="24399">MRSPLLLCVVFCLSSGATFARPADWRPDDWRTEAEAPAHVSFAHGTIEIDTPRGLTLWYRHRLSGPVRISFDAMAIAHGGPNDTVSDLNAFWMAREANGDDPAPRSGRFEDYDSLQTYYVGIGGNRNTSTRLRRYIATPGVRPLRPEHDRSDALLRPNRWTHITLISDARNIAVDRDGARLFILSDPAPYSSGWFGLRTTWSHWAFRHIRIKAQR</sequence>
<dbReference type="RefSeq" id="WP_273616694.1">
    <property type="nucleotide sequence ID" value="NZ_CP117417.1"/>
</dbReference>
<feature type="signal peptide" evidence="1">
    <location>
        <begin position="1"/>
        <end position="20"/>
    </location>
</feature>
<dbReference type="InterPro" id="IPR046217">
    <property type="entry name" value="DUF6250"/>
</dbReference>
<accession>A0ABY7TSQ2</accession>
<proteinExistence type="predicted"/>
<keyword evidence="1" id="KW-0732">Signal</keyword>
<dbReference type="Pfam" id="PF19763">
    <property type="entry name" value="DUF6250"/>
    <property type="match status" value="1"/>
</dbReference>
<feature type="domain" description="DUF6250" evidence="2">
    <location>
        <begin position="49"/>
        <end position="208"/>
    </location>
</feature>
<evidence type="ECO:0000259" key="2">
    <source>
        <dbReference type="Pfam" id="PF19763"/>
    </source>
</evidence>
<dbReference type="Proteomes" id="UP001218231">
    <property type="component" value="Chromosome"/>
</dbReference>
<reference evidence="3 4" key="1">
    <citation type="submission" date="2023-02" db="EMBL/GenBank/DDBJ databases">
        <title>Genome sequence of Novosphingobium humi KACC 19094.</title>
        <authorList>
            <person name="Kim S."/>
            <person name="Heo J."/>
            <person name="Kwon S.-W."/>
        </authorList>
    </citation>
    <scope>NUCLEOTIDE SEQUENCE [LARGE SCALE GENOMIC DNA]</scope>
    <source>
        <strain evidence="3 4">KACC 19094</strain>
    </source>
</reference>
<feature type="chain" id="PRO_5045111615" evidence="1">
    <location>
        <begin position="21"/>
        <end position="215"/>
    </location>
</feature>
<name>A0ABY7TSQ2_9SPHN</name>
<dbReference type="Gene3D" id="2.60.120.200">
    <property type="match status" value="1"/>
</dbReference>
<organism evidence="3 4">
    <name type="scientific">Novosphingobium humi</name>
    <dbReference type="NCBI Taxonomy" id="2282397"/>
    <lineage>
        <taxon>Bacteria</taxon>
        <taxon>Pseudomonadati</taxon>
        <taxon>Pseudomonadota</taxon>
        <taxon>Alphaproteobacteria</taxon>
        <taxon>Sphingomonadales</taxon>
        <taxon>Sphingomonadaceae</taxon>
        <taxon>Novosphingobium</taxon>
    </lineage>
</organism>
<protein>
    <submittedName>
        <fullName evidence="3">DUF6250 domain-containing protein</fullName>
    </submittedName>
</protein>